<comment type="caution">
    <text evidence="2">The sequence shown here is derived from an EMBL/GenBank/DDBJ whole genome shotgun (WGS) entry which is preliminary data.</text>
</comment>
<keyword evidence="3" id="KW-1185">Reference proteome</keyword>
<proteinExistence type="predicted"/>
<dbReference type="RefSeq" id="WP_232189490.1">
    <property type="nucleotide sequence ID" value="NZ_JAIOAP010000020.1"/>
</dbReference>
<dbReference type="InterPro" id="IPR053058">
    <property type="entry name" value="Mulikevirus_tape_measure"/>
</dbReference>
<gene>
    <name evidence="2" type="ORF">QJS35_28920</name>
</gene>
<dbReference type="EMBL" id="JASKHM010000021">
    <property type="protein sequence ID" value="MEQ4486401.1"/>
    <property type="molecule type" value="Genomic_DNA"/>
</dbReference>
<evidence type="ECO:0000259" key="1">
    <source>
        <dbReference type="Pfam" id="PF20155"/>
    </source>
</evidence>
<reference evidence="2 3" key="1">
    <citation type="journal article" date="2023" name="Genome Announc.">
        <title>Pan-Genome Analyses of the Genus Cohnella and Proposal of the Novel Species Cohnella silvisoli sp. nov., Isolated from Forest Soil.</title>
        <authorList>
            <person name="Wang C."/>
            <person name="Mao L."/>
            <person name="Bao G."/>
            <person name="Zhu H."/>
        </authorList>
    </citation>
    <scope>NUCLEOTIDE SEQUENCE [LARGE SCALE GENOMIC DNA]</scope>
    <source>
        <strain evidence="2 3">NL03-T5-1</strain>
    </source>
</reference>
<organism evidence="2 3">
    <name type="scientific">Cohnella silvisoli</name>
    <dbReference type="NCBI Taxonomy" id="2873699"/>
    <lineage>
        <taxon>Bacteria</taxon>
        <taxon>Bacillati</taxon>
        <taxon>Bacillota</taxon>
        <taxon>Bacilli</taxon>
        <taxon>Bacillales</taxon>
        <taxon>Paenibacillaceae</taxon>
        <taxon>Cohnella</taxon>
    </lineage>
</organism>
<protein>
    <submittedName>
        <fullName evidence="2">Tape measure protein</fullName>
    </submittedName>
</protein>
<dbReference type="NCBIfam" id="TIGR02675">
    <property type="entry name" value="tape_meas_nterm"/>
    <property type="match status" value="1"/>
</dbReference>
<dbReference type="Proteomes" id="UP001493487">
    <property type="component" value="Unassembled WGS sequence"/>
</dbReference>
<sequence>MDKFLDQVRKRGETLSRMKMTPAARLNDRVTEPARKATASLRALDKAKASPSARLIDRVSSATKKINGSLRAMSSKAWNVTIRAKDMTVGTIGAIKNRLFSLPGMLGMGAGVLGGVVAPLNLSGQMEQANIAFETMLGSANKAKSLLADLQNFANKTPFEFPELRDSSKRLLAFGFQAKRIIPMMTSVGNASAGLGLGGEGINRITMALGQMKAKSKVSAEEMMQLTEAGIPAWDILAKKMGLTTAQTMKLSERGLIPANQAIDALLEGMNDRFPNMMQKQSRSLFGLGSNIKDTFNSKILMRWGDGIRTGIQSRLEKLADWIDKNDDTIKRWGNNLERMAGQATDWIARKFEKVFSLFDDPKFQNADFFKKMRIVWDELITDPFSEWWSSGGEGKLNNIASKMGEAIGGTLGGLIMGAFGLAAGETSADQSPFVKAGASAGTAFLESFLESFDAGKIAKKAADSFKDVSVNAIKNPTPENLSKVAIEAGIAIFLGKKLGVFKGLKGLLRGGKWLLGAGAAASGGAGAAAAAAEGTAAAAASRVLIKGNPASPYAKGWNPRYQTPVRPGSPLPWVAAPGIAAAARFSIFGAAGLGFAGSMGFLANNWEKAQTDPRSIYSNPVLTGRPDQRPTSSLQVSKNGSLQLVETNAGKVTAVPPPTLTPAEVDKIAKYLTSNTSKSPTQINVQVPANAVSIQVQKDNEIDYSELEKRIGSAFVARIKVTMENRD</sequence>
<evidence type="ECO:0000313" key="2">
    <source>
        <dbReference type="EMBL" id="MEQ4486401.1"/>
    </source>
</evidence>
<dbReference type="PANTHER" id="PTHR38812">
    <property type="entry name" value="MU-LIKE PROPHAGE FLUMU PROTEIN GP42"/>
    <property type="match status" value="1"/>
</dbReference>
<dbReference type="PANTHER" id="PTHR38812:SF2">
    <property type="entry name" value="MU-LIKE PROPHAGE FLUMU PROTEIN GP42"/>
    <property type="match status" value="1"/>
</dbReference>
<dbReference type="Pfam" id="PF20155">
    <property type="entry name" value="TMP_3"/>
    <property type="match status" value="1"/>
</dbReference>
<evidence type="ECO:0000313" key="3">
    <source>
        <dbReference type="Proteomes" id="UP001493487"/>
    </source>
</evidence>
<name>A0ABV1L3K6_9BACL</name>
<dbReference type="InterPro" id="IPR013491">
    <property type="entry name" value="Tape_meas_N"/>
</dbReference>
<accession>A0ABV1L3K6</accession>
<feature type="domain" description="Tape measure protein N-terminal" evidence="1">
    <location>
        <begin position="121"/>
        <end position="296"/>
    </location>
</feature>